<organism evidence="2 3">
    <name type="scientific">Cryobacterium mannosilyticum</name>
    <dbReference type="NCBI Taxonomy" id="1259190"/>
    <lineage>
        <taxon>Bacteria</taxon>
        <taxon>Bacillati</taxon>
        <taxon>Actinomycetota</taxon>
        <taxon>Actinomycetes</taxon>
        <taxon>Micrococcales</taxon>
        <taxon>Microbacteriaceae</taxon>
        <taxon>Cryobacterium</taxon>
    </lineage>
</organism>
<comment type="caution">
    <text evidence="2">The sequence shown here is derived from an EMBL/GenBank/DDBJ whole genome shotgun (WGS) entry which is preliminary data.</text>
</comment>
<sequence>MAGASDPQSQAAPAGAANRSAFGLTGSESTAAPAGSVPVGSDPVGAGPAQLIGRAREAVAAALDGIAFGLLSD</sequence>
<name>A0A4R8W8V6_9MICO</name>
<dbReference type="RefSeq" id="WP_198417539.1">
    <property type="nucleotide sequence ID" value="NZ_SOFM01000020.1"/>
</dbReference>
<dbReference type="AlphaFoldDB" id="A0A4R8W8V6"/>
<gene>
    <name evidence="2" type="ORF">E3O32_07390</name>
</gene>
<evidence type="ECO:0000256" key="1">
    <source>
        <dbReference type="SAM" id="MobiDB-lite"/>
    </source>
</evidence>
<evidence type="ECO:0000313" key="2">
    <source>
        <dbReference type="EMBL" id="TFC04895.1"/>
    </source>
</evidence>
<dbReference type="Proteomes" id="UP000297643">
    <property type="component" value="Unassembled WGS sequence"/>
</dbReference>
<reference evidence="2 3" key="1">
    <citation type="submission" date="2019-03" db="EMBL/GenBank/DDBJ databases">
        <title>Genomics of glacier-inhabiting Cryobacterium strains.</title>
        <authorList>
            <person name="Liu Q."/>
            <person name="Xin Y.-H."/>
        </authorList>
    </citation>
    <scope>NUCLEOTIDE SEQUENCE [LARGE SCALE GENOMIC DNA]</scope>
    <source>
        <strain evidence="2 3">RHLT2-21</strain>
    </source>
</reference>
<protein>
    <submittedName>
        <fullName evidence="2">Uncharacterized protein</fullName>
    </submittedName>
</protein>
<dbReference type="EMBL" id="SOFM01000020">
    <property type="protein sequence ID" value="TFC04895.1"/>
    <property type="molecule type" value="Genomic_DNA"/>
</dbReference>
<feature type="region of interest" description="Disordered" evidence="1">
    <location>
        <begin position="1"/>
        <end position="48"/>
    </location>
</feature>
<feature type="non-terminal residue" evidence="2">
    <location>
        <position position="73"/>
    </location>
</feature>
<proteinExistence type="predicted"/>
<accession>A0A4R8W8V6</accession>
<evidence type="ECO:0000313" key="3">
    <source>
        <dbReference type="Proteomes" id="UP000297643"/>
    </source>
</evidence>
<keyword evidence="3" id="KW-1185">Reference proteome</keyword>
<feature type="compositionally biased region" description="Polar residues" evidence="1">
    <location>
        <begin position="1"/>
        <end position="11"/>
    </location>
</feature>